<dbReference type="GeneID" id="76207226"/>
<name>A0ABN6STV1_9CREN</name>
<dbReference type="EMBL" id="AP026830">
    <property type="protein sequence ID" value="BDR92587.1"/>
    <property type="molecule type" value="Genomic_DNA"/>
</dbReference>
<evidence type="ECO:0000313" key="2">
    <source>
        <dbReference type="Proteomes" id="UP001060771"/>
    </source>
</evidence>
<sequence length="219" mass="25375">MRLKTRPRSSRKFSNLMMTSLRFSCYLRFSEDGTVDIKRRSITLAIGNSKYELWRDIVRRMKALSFGVNNGGHKKNIRICSSKAVELVKKWLSDTLIRAMIEDLGQLFDADKLRNLITLTNARVRPKGKSIIEIVDGVWMGVRICDGYVELSIVRRRLEDVKAVQERLRSAGYNTEPSQRGKRFVIYIGQDEIEKCPELVAKVCEVLRRVHEEAMNEKH</sequence>
<accession>A0ABN6STV1</accession>
<reference evidence="2" key="1">
    <citation type="submission" date="2022-09" db="EMBL/GenBank/DDBJ databases">
        <title>Complete genome sequence of Vulcanisaeta souniana.</title>
        <authorList>
            <person name="Kato S."/>
            <person name="Itoh T."/>
            <person name="Ohkuma M."/>
        </authorList>
    </citation>
    <scope>NUCLEOTIDE SEQUENCE [LARGE SCALE GENOMIC DNA]</scope>
    <source>
        <strain evidence="2">JCM 11219</strain>
    </source>
</reference>
<gene>
    <name evidence="1" type="ORF">Vsou_16800</name>
</gene>
<organism evidence="1 2">
    <name type="scientific">Vulcanisaeta souniana JCM 11219</name>
    <dbReference type="NCBI Taxonomy" id="1293586"/>
    <lineage>
        <taxon>Archaea</taxon>
        <taxon>Thermoproteota</taxon>
        <taxon>Thermoprotei</taxon>
        <taxon>Thermoproteales</taxon>
        <taxon>Thermoproteaceae</taxon>
        <taxon>Vulcanisaeta</taxon>
    </lineage>
</organism>
<evidence type="ECO:0008006" key="3">
    <source>
        <dbReference type="Google" id="ProtNLM"/>
    </source>
</evidence>
<protein>
    <recommendedName>
        <fullName evidence="3">Homing endonuclease LAGLIDADG domain-containing protein</fullName>
    </recommendedName>
</protein>
<dbReference type="Proteomes" id="UP001060771">
    <property type="component" value="Chromosome"/>
</dbReference>
<proteinExistence type="predicted"/>
<dbReference type="RefSeq" id="WP_054844067.1">
    <property type="nucleotide sequence ID" value="NZ_AP026830.1"/>
</dbReference>
<keyword evidence="2" id="KW-1185">Reference proteome</keyword>
<evidence type="ECO:0000313" key="1">
    <source>
        <dbReference type="EMBL" id="BDR92587.1"/>
    </source>
</evidence>